<dbReference type="SMART" id="SM00382">
    <property type="entry name" value="AAA"/>
    <property type="match status" value="1"/>
</dbReference>
<dbReference type="PANTHER" id="PTHR19229">
    <property type="entry name" value="ATP-BINDING CASSETTE TRANSPORTER SUBFAMILY A ABCA"/>
    <property type="match status" value="1"/>
</dbReference>
<feature type="transmembrane region" description="Helical" evidence="7">
    <location>
        <begin position="249"/>
        <end position="279"/>
    </location>
</feature>
<evidence type="ECO:0000256" key="2">
    <source>
        <dbReference type="ARBA" id="ARBA00022692"/>
    </source>
</evidence>
<dbReference type="SUPFAM" id="SSF52540">
    <property type="entry name" value="P-loop containing nucleoside triphosphate hydrolases"/>
    <property type="match status" value="1"/>
</dbReference>
<dbReference type="Ensembl" id="ENSMSIT00000014461.1">
    <property type="protein sequence ID" value="ENSMSIP00000011389.1"/>
    <property type="gene ID" value="ENSMSIG00000009366.1"/>
</dbReference>
<dbReference type="InterPro" id="IPR026082">
    <property type="entry name" value="ABCA"/>
</dbReference>
<evidence type="ECO:0000256" key="6">
    <source>
        <dbReference type="ARBA" id="ARBA00023136"/>
    </source>
</evidence>
<proteinExistence type="predicted"/>
<feature type="transmembrane region" description="Helical" evidence="7">
    <location>
        <begin position="962"/>
        <end position="982"/>
    </location>
</feature>
<dbReference type="GO" id="GO:0016020">
    <property type="term" value="C:membrane"/>
    <property type="evidence" value="ECO:0007669"/>
    <property type="project" value="UniProtKB-SubCell"/>
</dbReference>
<dbReference type="InterPro" id="IPR003593">
    <property type="entry name" value="AAA+_ATPase"/>
</dbReference>
<dbReference type="FunFam" id="3.40.50.300:FF:000465">
    <property type="entry name" value="ATP-binding cassette, sub-family A (ABC1), member 3"/>
    <property type="match status" value="1"/>
</dbReference>
<reference evidence="9" key="1">
    <citation type="submission" date="2025-08" db="UniProtKB">
        <authorList>
            <consortium name="Ensembl"/>
        </authorList>
    </citation>
    <scope>IDENTIFICATION</scope>
</reference>
<sequence>MDSLQMRQFSVLLWKNFLLKSRNVVGLVVEIILIFLLFVWTLTVRRISKKTSISDVIFNPILLTLPKFLNENFDYELAYVPSESNAARNITEMVKKDLNFNFKVQGFPSEESFERYIKYENKDAYVLAAIVFDHKFKTSNERLPLQVKYSLRFGRIYDPENLFQPSKYQKEIEWNTSTLFPSVPSLGPRNFLENDGGNPGYIREGFLIVQHSVDKAIMMYHSGRAAEDIFANTTIYAERFPHPAFIHDSFLWTFIAMFPWTILFTFTQMALVIVGTIMLEKEKRLKEYQLMVGLSNAMLWVSYFITFLLMYFIIICLLCGILFLKITHERVFQHSDPLFIAFYFMCFAVSSVLLGFLISTLFNKASLATSIAGFLHFLTFFPYLILYHKYDQISLSGKLALCLITNTALAFGTDLICKLEMKGHGAQWNNFATKVNADDDLTLAHIIGMFLFSAFLYGLVAWYLDAVFPGTYGVPKPWNFFLQKAYWFGEPALSREESQVSDLLSSDFMEPEPVGLVAGIRIQHLYKEFILKNSTLMAVNDLSLNLYEGQITVLLGHNGAGKTTTLSILTGLYLPTRGKVYIGGYDISSDMVQIRKSLGLCPQDDLLFPMLTVSEHLHFYCVIKGIPLQNQSRETNRMLTSFGLLQQSNTMSKDLSGGMKRKLSIIIALIGDTKVVILDEPTSGMDPVSRRATWDLLQHYKKDRTILLTTHHMDEADVLGDRIAILVMGILKCCGSSLFLKKLYGVGYHLVIVKTPDSDDEKIFQLIKNYIPTAKMETNVAAELSFILPKEHTHRQGSRHALHNGVGPPETTVTFPGFFKFGKQILATYLLRHSSQNVCDMKNYLLTSKDCIYSCIVAFSLDVTTEEKTFIFWFNNEAYHAAPLSLSILDNIIYKYLSGPDATITVSNNPQPERVTKDKSNERSISGIQIVFNLLFGMSIFTSGFCLMTVTERVSKAKHIQFVSGVYTLNFWLSALLWDLIIHFVACVLLLVSYLFCLKGCLLVFFKFLESLKFMIVFKFCVLEFI</sequence>
<keyword evidence="6 7" id="KW-0472">Membrane</keyword>
<dbReference type="PROSITE" id="PS00211">
    <property type="entry name" value="ABC_TRANSPORTER_1"/>
    <property type="match status" value="1"/>
</dbReference>
<dbReference type="InterPro" id="IPR017871">
    <property type="entry name" value="ABC_transporter-like_CS"/>
</dbReference>
<feature type="domain" description="ABC transporter" evidence="8">
    <location>
        <begin position="520"/>
        <end position="753"/>
    </location>
</feature>
<evidence type="ECO:0000313" key="10">
    <source>
        <dbReference type="Proteomes" id="UP000694415"/>
    </source>
</evidence>
<accession>A0A8C6GUV7</accession>
<feature type="transmembrane region" description="Helical" evidence="7">
    <location>
        <begin position="443"/>
        <end position="464"/>
    </location>
</feature>
<protein>
    <recommendedName>
        <fullName evidence="8">ABC transporter domain-containing protein</fullName>
    </recommendedName>
</protein>
<evidence type="ECO:0000256" key="7">
    <source>
        <dbReference type="SAM" id="Phobius"/>
    </source>
</evidence>
<evidence type="ECO:0000256" key="5">
    <source>
        <dbReference type="ARBA" id="ARBA00022989"/>
    </source>
</evidence>
<feature type="transmembrane region" description="Helical" evidence="7">
    <location>
        <begin position="988"/>
        <end position="1009"/>
    </location>
</feature>
<dbReference type="Pfam" id="PF00005">
    <property type="entry name" value="ABC_tran"/>
    <property type="match status" value="1"/>
</dbReference>
<feature type="transmembrane region" description="Helical" evidence="7">
    <location>
        <begin position="365"/>
        <end position="386"/>
    </location>
</feature>
<dbReference type="AlphaFoldDB" id="A0A8C6GUV7"/>
<dbReference type="InterPro" id="IPR013525">
    <property type="entry name" value="ABC2_TM"/>
</dbReference>
<feature type="transmembrane region" description="Helical" evidence="7">
    <location>
        <begin position="299"/>
        <end position="326"/>
    </location>
</feature>
<dbReference type="GO" id="GO:0005524">
    <property type="term" value="F:ATP binding"/>
    <property type="evidence" value="ECO:0007669"/>
    <property type="project" value="UniProtKB-KW"/>
</dbReference>
<dbReference type="GeneTree" id="ENSGT00940000164007"/>
<dbReference type="GO" id="GO:0016887">
    <property type="term" value="F:ATP hydrolysis activity"/>
    <property type="evidence" value="ECO:0007669"/>
    <property type="project" value="InterPro"/>
</dbReference>
<dbReference type="InterPro" id="IPR027417">
    <property type="entry name" value="P-loop_NTPase"/>
</dbReference>
<dbReference type="GO" id="GO:0140359">
    <property type="term" value="F:ABC-type transporter activity"/>
    <property type="evidence" value="ECO:0007669"/>
    <property type="project" value="InterPro"/>
</dbReference>
<dbReference type="Pfam" id="PF12698">
    <property type="entry name" value="ABC2_membrane_3"/>
    <property type="match status" value="2"/>
</dbReference>
<feature type="transmembrane region" description="Helical" evidence="7">
    <location>
        <begin position="930"/>
        <end position="950"/>
    </location>
</feature>
<keyword evidence="2 7" id="KW-0812">Transmembrane</keyword>
<evidence type="ECO:0000256" key="4">
    <source>
        <dbReference type="ARBA" id="ARBA00022840"/>
    </source>
</evidence>
<dbReference type="PANTHER" id="PTHR19229:SF250">
    <property type="entry name" value="ABC TRANSPORTER DOMAIN-CONTAINING PROTEIN-RELATED"/>
    <property type="match status" value="1"/>
</dbReference>
<dbReference type="PROSITE" id="PS50893">
    <property type="entry name" value="ABC_TRANSPORTER_2"/>
    <property type="match status" value="1"/>
</dbReference>
<evidence type="ECO:0000259" key="8">
    <source>
        <dbReference type="PROSITE" id="PS50893"/>
    </source>
</evidence>
<keyword evidence="3" id="KW-0547">Nucleotide-binding</keyword>
<reference evidence="9" key="2">
    <citation type="submission" date="2025-09" db="UniProtKB">
        <authorList>
            <consortium name="Ensembl"/>
        </authorList>
    </citation>
    <scope>IDENTIFICATION</scope>
</reference>
<dbReference type="GO" id="GO:0005319">
    <property type="term" value="F:lipid transporter activity"/>
    <property type="evidence" value="ECO:0007669"/>
    <property type="project" value="TreeGrafter"/>
</dbReference>
<feature type="transmembrane region" description="Helical" evidence="7">
    <location>
        <begin position="24"/>
        <end position="44"/>
    </location>
</feature>
<feature type="transmembrane region" description="Helical" evidence="7">
    <location>
        <begin position="338"/>
        <end position="359"/>
    </location>
</feature>
<organism evidence="9 10">
    <name type="scientific">Mus spicilegus</name>
    <name type="common">Mound-building mouse</name>
    <dbReference type="NCBI Taxonomy" id="10103"/>
    <lineage>
        <taxon>Eukaryota</taxon>
        <taxon>Metazoa</taxon>
        <taxon>Chordata</taxon>
        <taxon>Craniata</taxon>
        <taxon>Vertebrata</taxon>
        <taxon>Euteleostomi</taxon>
        <taxon>Mammalia</taxon>
        <taxon>Eutheria</taxon>
        <taxon>Euarchontoglires</taxon>
        <taxon>Glires</taxon>
        <taxon>Rodentia</taxon>
        <taxon>Myomorpha</taxon>
        <taxon>Muroidea</taxon>
        <taxon>Muridae</taxon>
        <taxon>Murinae</taxon>
        <taxon>Mus</taxon>
        <taxon>Mus</taxon>
    </lineage>
</organism>
<name>A0A8C6GUV7_MUSSI</name>
<evidence type="ECO:0000256" key="1">
    <source>
        <dbReference type="ARBA" id="ARBA00004141"/>
    </source>
</evidence>
<dbReference type="CDD" id="cd03263">
    <property type="entry name" value="ABC_subfamily_A"/>
    <property type="match status" value="1"/>
</dbReference>
<keyword evidence="10" id="KW-1185">Reference proteome</keyword>
<keyword evidence="4" id="KW-0067">ATP-binding</keyword>
<dbReference type="Gene3D" id="3.40.50.300">
    <property type="entry name" value="P-loop containing nucleotide triphosphate hydrolases"/>
    <property type="match status" value="1"/>
</dbReference>
<evidence type="ECO:0000256" key="3">
    <source>
        <dbReference type="ARBA" id="ARBA00022741"/>
    </source>
</evidence>
<comment type="subcellular location">
    <subcellularLocation>
        <location evidence="1">Membrane</location>
        <topology evidence="1">Multi-pass membrane protein</topology>
    </subcellularLocation>
</comment>
<evidence type="ECO:0000313" key="9">
    <source>
        <dbReference type="Ensembl" id="ENSMSIP00000011389.1"/>
    </source>
</evidence>
<dbReference type="InterPro" id="IPR003439">
    <property type="entry name" value="ABC_transporter-like_ATP-bd"/>
</dbReference>
<keyword evidence="5 7" id="KW-1133">Transmembrane helix</keyword>
<dbReference type="Proteomes" id="UP000694415">
    <property type="component" value="Unplaced"/>
</dbReference>